<reference evidence="2" key="3">
    <citation type="journal article" date="2010" name="Genome Res.">
        <title>Population genomic sequencing of Coccidioides fungi reveals recent hybridization and transposon control.</title>
        <authorList>
            <person name="Neafsey D.E."/>
            <person name="Barker B.M."/>
            <person name="Sharpton T.J."/>
            <person name="Stajich J.E."/>
            <person name="Park D.J."/>
            <person name="Whiston E."/>
            <person name="Hung C.-Y."/>
            <person name="McMahan C."/>
            <person name="White J."/>
            <person name="Sykes S."/>
            <person name="Heiman D."/>
            <person name="Young S."/>
            <person name="Zeng Q."/>
            <person name="Abouelleil A."/>
            <person name="Aftuck L."/>
            <person name="Bessette D."/>
            <person name="Brown A."/>
            <person name="FitzGerald M."/>
            <person name="Lui A."/>
            <person name="Macdonald J.P."/>
            <person name="Priest M."/>
            <person name="Orbach M.J."/>
            <person name="Galgiani J.N."/>
            <person name="Kirkland T.N."/>
            <person name="Cole G.T."/>
            <person name="Birren B.W."/>
            <person name="Henn M.R."/>
            <person name="Taylor J.W."/>
            <person name="Rounsley S.D."/>
        </authorList>
    </citation>
    <scope>NUCLEOTIDE SEQUENCE [LARGE SCALE GENOMIC DNA]</scope>
    <source>
        <strain evidence="2">RMSCC 3488</strain>
    </source>
</reference>
<name>A0A0J6FNV5_COCPO</name>
<accession>A0A0J6FNV5</accession>
<proteinExistence type="predicted"/>
<reference evidence="2" key="2">
    <citation type="journal article" date="2009" name="Genome Res.">
        <title>Comparative genomic analyses of the human fungal pathogens Coccidioides and their relatives.</title>
        <authorList>
            <person name="Sharpton T.J."/>
            <person name="Stajich J.E."/>
            <person name="Rounsley S.D."/>
            <person name="Gardner M.J."/>
            <person name="Wortman J.R."/>
            <person name="Jordar V.S."/>
            <person name="Maiti R."/>
            <person name="Kodira C.D."/>
            <person name="Neafsey D.E."/>
            <person name="Zeng Q."/>
            <person name="Hung C.-Y."/>
            <person name="McMahan C."/>
            <person name="Muszewska A."/>
            <person name="Grynberg M."/>
            <person name="Mandel M.A."/>
            <person name="Kellner E.M."/>
            <person name="Barker B.M."/>
            <person name="Galgiani J.N."/>
            <person name="Orbach M.J."/>
            <person name="Kirkland T.N."/>
            <person name="Cole G.T."/>
            <person name="Henn M.R."/>
            <person name="Birren B.W."/>
            <person name="Taylor J.W."/>
        </authorList>
    </citation>
    <scope>NUCLEOTIDE SEQUENCE [LARGE SCALE GENOMIC DNA]</scope>
    <source>
        <strain evidence="2">RMSCC 3488</strain>
    </source>
</reference>
<dbReference type="VEuPathDB" id="FungiDB:CPAG_07412"/>
<organism evidence="1 2">
    <name type="scientific">Coccidioides posadasii RMSCC 3488</name>
    <dbReference type="NCBI Taxonomy" id="454284"/>
    <lineage>
        <taxon>Eukaryota</taxon>
        <taxon>Fungi</taxon>
        <taxon>Dikarya</taxon>
        <taxon>Ascomycota</taxon>
        <taxon>Pezizomycotina</taxon>
        <taxon>Eurotiomycetes</taxon>
        <taxon>Eurotiomycetidae</taxon>
        <taxon>Onygenales</taxon>
        <taxon>Onygenaceae</taxon>
        <taxon>Coccidioides</taxon>
    </lineage>
</organism>
<sequence length="125" mass="14672">MCLYLKNGRRKLSETICPGTAGREDEPLLDEYLCLWEITPEEVVQHWNWDELCENPRWYEDEIQPAFNQHNCHLLGRKPNHSAFNMSMLHDALPSVAKTVEMESPRMETPRMETPEMKMPVLEDA</sequence>
<dbReference type="EMBL" id="DS268112">
    <property type="protein sequence ID" value="KMM71105.1"/>
    <property type="molecule type" value="Genomic_DNA"/>
</dbReference>
<protein>
    <submittedName>
        <fullName evidence="1">Uncharacterized protein</fullName>
    </submittedName>
</protein>
<dbReference type="AlphaFoldDB" id="A0A0J6FNV5"/>
<evidence type="ECO:0000313" key="1">
    <source>
        <dbReference type="EMBL" id="KMM71105.1"/>
    </source>
</evidence>
<dbReference type="Proteomes" id="UP000054567">
    <property type="component" value="Unassembled WGS sequence"/>
</dbReference>
<reference evidence="1 2" key="1">
    <citation type="submission" date="2007-06" db="EMBL/GenBank/DDBJ databases">
        <title>The Genome Sequence of Coccidioides posadasii RMSCC_3488.</title>
        <authorList>
            <consortium name="Coccidioides Genome Resources Consortium"/>
            <consortium name="The Broad Institute Genome Sequencing Platform"/>
            <person name="Henn M.R."/>
            <person name="Sykes S."/>
            <person name="Young S."/>
            <person name="Jaffe D."/>
            <person name="Berlin A."/>
            <person name="Alvarez P."/>
            <person name="Butler J."/>
            <person name="Gnerre S."/>
            <person name="Grabherr M."/>
            <person name="Mauceli E."/>
            <person name="Brockman W."/>
            <person name="Kodira C."/>
            <person name="Alvarado L."/>
            <person name="Zeng Q."/>
            <person name="Crawford M."/>
            <person name="Antoine C."/>
            <person name="Devon K."/>
            <person name="Galgiani J."/>
            <person name="Orsborn K."/>
            <person name="Lewis M.L."/>
            <person name="Nusbaum C."/>
            <person name="Galagan J."/>
            <person name="Birren B."/>
        </authorList>
    </citation>
    <scope>NUCLEOTIDE SEQUENCE [LARGE SCALE GENOMIC DNA]</scope>
    <source>
        <strain evidence="1 2">RMSCC 3488</strain>
    </source>
</reference>
<evidence type="ECO:0000313" key="2">
    <source>
        <dbReference type="Proteomes" id="UP000054567"/>
    </source>
</evidence>
<gene>
    <name evidence="1" type="ORF">CPAG_07412</name>
</gene>